<organism evidence="1 2">
    <name type="scientific">Rangifer tarandus platyrhynchus</name>
    <name type="common">Svalbard reindeer</name>
    <dbReference type="NCBI Taxonomy" id="3082113"/>
    <lineage>
        <taxon>Eukaryota</taxon>
        <taxon>Metazoa</taxon>
        <taxon>Chordata</taxon>
        <taxon>Craniata</taxon>
        <taxon>Vertebrata</taxon>
        <taxon>Euteleostomi</taxon>
        <taxon>Mammalia</taxon>
        <taxon>Eutheria</taxon>
        <taxon>Laurasiatheria</taxon>
        <taxon>Artiodactyla</taxon>
        <taxon>Ruminantia</taxon>
        <taxon>Pecora</taxon>
        <taxon>Cervidae</taxon>
        <taxon>Odocoileinae</taxon>
        <taxon>Rangifer</taxon>
    </lineage>
</organism>
<evidence type="ECO:0000313" key="1">
    <source>
        <dbReference type="EMBL" id="CAN0523926.1"/>
    </source>
</evidence>
<accession>A0AC59ZWV5</accession>
<dbReference type="Proteomes" id="UP001162501">
    <property type="component" value="Chromosome 5"/>
</dbReference>
<name>A0AC59ZWV5_RANTA</name>
<reference evidence="1" key="2">
    <citation type="submission" date="2025-03" db="EMBL/GenBank/DDBJ databases">
        <authorList>
            <consortium name="ELIXIR-Norway"/>
            <consortium name="Elixir Norway"/>
        </authorList>
    </citation>
    <scope>NUCLEOTIDE SEQUENCE</scope>
</reference>
<protein>
    <submittedName>
        <fullName evidence="1">Uncharacterized protein</fullName>
    </submittedName>
</protein>
<dbReference type="EMBL" id="OX596089">
    <property type="protein sequence ID" value="CAN0523926.1"/>
    <property type="molecule type" value="Genomic_DNA"/>
</dbReference>
<evidence type="ECO:0000313" key="2">
    <source>
        <dbReference type="Proteomes" id="UP001162501"/>
    </source>
</evidence>
<proteinExistence type="predicted"/>
<gene>
    <name evidence="1" type="ORF">MRATA1EN22A_LOCUS23890</name>
</gene>
<sequence>MNNFRFTELSGFHSRCPRTPMPTQPRNRSLGTRKRPFEEWNAESTQELRIEITFWIEVQEASVVNMAQKPSPKR</sequence>
<reference evidence="1" key="1">
    <citation type="submission" date="2023-05" db="EMBL/GenBank/DDBJ databases">
        <authorList>
            <consortium name="ELIXIR-Norway"/>
        </authorList>
    </citation>
    <scope>NUCLEOTIDE SEQUENCE</scope>
</reference>